<dbReference type="GO" id="GO:0003677">
    <property type="term" value="F:DNA binding"/>
    <property type="evidence" value="ECO:0007669"/>
    <property type="project" value="UniProtKB-KW"/>
</dbReference>
<dbReference type="SUPFAM" id="SSF46785">
    <property type="entry name" value="Winged helix' DNA-binding domain"/>
    <property type="match status" value="1"/>
</dbReference>
<comment type="caution">
    <text evidence="6">The sequence shown here is derived from an EMBL/GenBank/DDBJ whole genome shotgun (WGS) entry which is preliminary data.</text>
</comment>
<keyword evidence="2" id="KW-0805">Transcription regulation</keyword>
<sequence length="298" mass="34175">MNIQQLKIFIAIVEHRKLSLAAEKLQLTQPTLTFHLKALQQTLGTSLFEEHLPHRWILNKAGKILYPYAKQMIQLQTNAVQEITHLNEFQRTLLKIGASETTATYILPSYLATFQKHHEDYKISLTVQKAPTILEKIKKYELQIAIIAHGPIEDDELYVLPLAEDPLVIAVEPNHPLAAIKQLKVEDLLPYPFLLHEQQSTSYRLAKEWMDSHSIPLNITMEIGSIQALKEAAEAGIGAAILPKLSLEKELIQNRLVALPLPQYTNKRFIYSVQHKEHLFENTIYNTFIQFIHQKLAN</sequence>
<dbReference type="Gene3D" id="3.40.190.290">
    <property type="match status" value="1"/>
</dbReference>
<accession>A0ABT9Z1V8</accession>
<evidence type="ECO:0000256" key="4">
    <source>
        <dbReference type="ARBA" id="ARBA00023163"/>
    </source>
</evidence>
<keyword evidence="7" id="KW-1185">Reference proteome</keyword>
<dbReference type="InterPro" id="IPR036388">
    <property type="entry name" value="WH-like_DNA-bd_sf"/>
</dbReference>
<dbReference type="InterPro" id="IPR000847">
    <property type="entry name" value="LysR_HTH_N"/>
</dbReference>
<dbReference type="InterPro" id="IPR005119">
    <property type="entry name" value="LysR_subst-bd"/>
</dbReference>
<dbReference type="Pfam" id="PF00126">
    <property type="entry name" value="HTH_1"/>
    <property type="match status" value="1"/>
</dbReference>
<protein>
    <submittedName>
        <fullName evidence="6">DNA-binding transcriptional LysR family regulator</fullName>
    </submittedName>
</protein>
<organism evidence="6 7">
    <name type="scientific">Metabacillus niabensis</name>
    <dbReference type="NCBI Taxonomy" id="324854"/>
    <lineage>
        <taxon>Bacteria</taxon>
        <taxon>Bacillati</taxon>
        <taxon>Bacillota</taxon>
        <taxon>Bacilli</taxon>
        <taxon>Bacillales</taxon>
        <taxon>Bacillaceae</taxon>
        <taxon>Metabacillus</taxon>
    </lineage>
</organism>
<dbReference type="RefSeq" id="WP_145582119.1">
    <property type="nucleotide sequence ID" value="NZ_CADEPK010000134.1"/>
</dbReference>
<dbReference type="PANTHER" id="PTHR30126:SF39">
    <property type="entry name" value="HTH-TYPE TRANSCRIPTIONAL REGULATOR CYSL"/>
    <property type="match status" value="1"/>
</dbReference>
<keyword evidence="3 6" id="KW-0238">DNA-binding</keyword>
<dbReference type="InterPro" id="IPR036390">
    <property type="entry name" value="WH_DNA-bd_sf"/>
</dbReference>
<keyword evidence="4" id="KW-0804">Transcription</keyword>
<dbReference type="Pfam" id="PF03466">
    <property type="entry name" value="LysR_substrate"/>
    <property type="match status" value="1"/>
</dbReference>
<evidence type="ECO:0000313" key="6">
    <source>
        <dbReference type="EMBL" id="MDQ0226229.1"/>
    </source>
</evidence>
<dbReference type="SUPFAM" id="SSF53850">
    <property type="entry name" value="Periplasmic binding protein-like II"/>
    <property type="match status" value="1"/>
</dbReference>
<dbReference type="PANTHER" id="PTHR30126">
    <property type="entry name" value="HTH-TYPE TRANSCRIPTIONAL REGULATOR"/>
    <property type="match status" value="1"/>
</dbReference>
<reference evidence="6 7" key="1">
    <citation type="submission" date="2023-07" db="EMBL/GenBank/DDBJ databases">
        <title>Genomic Encyclopedia of Type Strains, Phase IV (KMG-IV): sequencing the most valuable type-strain genomes for metagenomic binning, comparative biology and taxonomic classification.</title>
        <authorList>
            <person name="Goeker M."/>
        </authorList>
    </citation>
    <scope>NUCLEOTIDE SEQUENCE [LARGE SCALE GENOMIC DNA]</scope>
    <source>
        <strain evidence="6 7">DSM 17723</strain>
    </source>
</reference>
<feature type="domain" description="HTH lysR-type" evidence="5">
    <location>
        <begin position="1"/>
        <end position="59"/>
    </location>
</feature>
<evidence type="ECO:0000256" key="1">
    <source>
        <dbReference type="ARBA" id="ARBA00009437"/>
    </source>
</evidence>
<dbReference type="Proteomes" id="UP001232245">
    <property type="component" value="Unassembled WGS sequence"/>
</dbReference>
<evidence type="ECO:0000256" key="3">
    <source>
        <dbReference type="ARBA" id="ARBA00023125"/>
    </source>
</evidence>
<proteinExistence type="inferred from homology"/>
<evidence type="ECO:0000256" key="2">
    <source>
        <dbReference type="ARBA" id="ARBA00023015"/>
    </source>
</evidence>
<dbReference type="PRINTS" id="PR00039">
    <property type="entry name" value="HTHLYSR"/>
</dbReference>
<comment type="similarity">
    <text evidence="1">Belongs to the LysR transcriptional regulatory family.</text>
</comment>
<evidence type="ECO:0000313" key="7">
    <source>
        <dbReference type="Proteomes" id="UP001232245"/>
    </source>
</evidence>
<evidence type="ECO:0000259" key="5">
    <source>
        <dbReference type="PROSITE" id="PS50931"/>
    </source>
</evidence>
<name>A0ABT9Z1V8_9BACI</name>
<dbReference type="EMBL" id="JAUSTZ010000004">
    <property type="protein sequence ID" value="MDQ0226229.1"/>
    <property type="molecule type" value="Genomic_DNA"/>
</dbReference>
<dbReference type="Gene3D" id="1.10.10.10">
    <property type="entry name" value="Winged helix-like DNA-binding domain superfamily/Winged helix DNA-binding domain"/>
    <property type="match status" value="1"/>
</dbReference>
<gene>
    <name evidence="6" type="ORF">J2S02_002574</name>
</gene>
<dbReference type="PROSITE" id="PS50931">
    <property type="entry name" value="HTH_LYSR"/>
    <property type="match status" value="1"/>
</dbReference>